<dbReference type="InterPro" id="IPR005262">
    <property type="entry name" value="MJ1255-like"/>
</dbReference>
<dbReference type="Proteomes" id="UP001199044">
    <property type="component" value="Unassembled WGS sequence"/>
</dbReference>
<dbReference type="EMBL" id="JAIWIU010000043">
    <property type="protein sequence ID" value="MCA2015954.1"/>
    <property type="molecule type" value="Genomic_DNA"/>
</dbReference>
<reference evidence="2" key="1">
    <citation type="submission" date="2023-07" db="EMBL/GenBank/DDBJ databases">
        <title>Molecular identification of indigenous halophilic bacteria isolated from red sea cost, biodegradation of synthetic dyes and assessment of degraded metabolite toxicity.</title>
        <authorList>
            <person name="Chaieb K."/>
            <person name="Altayb H.N."/>
        </authorList>
    </citation>
    <scope>NUCLEOTIDE SEQUENCE [LARGE SCALE GENOMIC DNA]</scope>
    <source>
        <strain evidence="2">K20</strain>
    </source>
</reference>
<dbReference type="Pfam" id="PF13528">
    <property type="entry name" value="Glyco_trans_1_3"/>
    <property type="match status" value="1"/>
</dbReference>
<dbReference type="Gene3D" id="3.40.50.2000">
    <property type="entry name" value="Glycogen Phosphorylase B"/>
    <property type="match status" value="1"/>
</dbReference>
<evidence type="ECO:0000313" key="1">
    <source>
        <dbReference type="EMBL" id="MCA2015954.1"/>
    </source>
</evidence>
<protein>
    <submittedName>
        <fullName evidence="1">Glycosyltransferase</fullName>
    </submittedName>
</protein>
<sequence>MKIFYGVQGTGNGHIARAREMANSLKEKGVQVDFLFSGREESKYFSMDDFGDYQTRRGLTFISKNGKVDYRDTATKNNIFRFFKDIEQLDLSGYDLVLNDFEPVSAWSARRQGKTSISISHQNAFRYQVPLKGASWLDKVIMHKFAPAEHYIGLHWYHFDQPILPPIIHKGELVTQSCNFFLVYLPFEDLSNTLRVLHGIPDQRFICYHPDVTHNHELNNVEVRSLSHVYFQTHLRQCRGVIANGGFELPSEALALGKKLLLKPLNGQFEQMSNVATLECLGLASMMKRVDLVAIREWISEEPAEKVVYPDVAQEIANWLLQGDWGNTKELHSSLWQQVSFPSYATFL</sequence>
<keyword evidence="2" id="KW-1185">Reference proteome</keyword>
<proteinExistence type="predicted"/>
<comment type="caution">
    <text evidence="1">The sequence shown here is derived from an EMBL/GenBank/DDBJ whole genome shotgun (WGS) entry which is preliminary data.</text>
</comment>
<dbReference type="NCBIfam" id="TIGR00661">
    <property type="entry name" value="MJ1255"/>
    <property type="match status" value="1"/>
</dbReference>
<dbReference type="RefSeq" id="WP_225250145.1">
    <property type="nucleotide sequence ID" value="NZ_CP152307.1"/>
</dbReference>
<gene>
    <name evidence="1" type="ORF">LDJ79_07515</name>
</gene>
<name>A0ABS7YNW7_9VIBR</name>
<organism evidence="1 2">
    <name type="scientific">Vibrio tritonius</name>
    <dbReference type="NCBI Taxonomy" id="1435069"/>
    <lineage>
        <taxon>Bacteria</taxon>
        <taxon>Pseudomonadati</taxon>
        <taxon>Pseudomonadota</taxon>
        <taxon>Gammaproteobacteria</taxon>
        <taxon>Vibrionales</taxon>
        <taxon>Vibrionaceae</taxon>
        <taxon>Vibrio</taxon>
    </lineage>
</organism>
<accession>A0ABS7YNW7</accession>
<dbReference type="SUPFAM" id="SSF53756">
    <property type="entry name" value="UDP-Glycosyltransferase/glycogen phosphorylase"/>
    <property type="match status" value="1"/>
</dbReference>
<evidence type="ECO:0000313" key="2">
    <source>
        <dbReference type="Proteomes" id="UP001199044"/>
    </source>
</evidence>